<keyword evidence="3" id="KW-1185">Reference proteome</keyword>
<name>A0AAV5BR29_ELECO</name>
<dbReference type="PANTHER" id="PTHR47818">
    <property type="entry name" value="RNI-LIKE SUPERFAMILY PROTEIN"/>
    <property type="match status" value="1"/>
</dbReference>
<dbReference type="EMBL" id="BQKI01000002">
    <property type="protein sequence ID" value="GJM87714.1"/>
    <property type="molecule type" value="Genomic_DNA"/>
</dbReference>
<proteinExistence type="predicted"/>
<dbReference type="Proteomes" id="UP001054889">
    <property type="component" value="Unassembled WGS sequence"/>
</dbReference>
<feature type="region of interest" description="Disordered" evidence="1">
    <location>
        <begin position="34"/>
        <end position="62"/>
    </location>
</feature>
<reference evidence="2" key="1">
    <citation type="journal article" date="2018" name="DNA Res.">
        <title>Multiple hybrid de novo genome assembly of finger millet, an orphan allotetraploid crop.</title>
        <authorList>
            <person name="Hatakeyama M."/>
            <person name="Aluri S."/>
            <person name="Balachadran M.T."/>
            <person name="Sivarajan S.R."/>
            <person name="Patrignani A."/>
            <person name="Gruter S."/>
            <person name="Poveda L."/>
            <person name="Shimizu-Inatsugi R."/>
            <person name="Baeten J."/>
            <person name="Francoijs K.J."/>
            <person name="Nataraja K.N."/>
            <person name="Reddy Y.A.N."/>
            <person name="Phadnis S."/>
            <person name="Ravikumar R.L."/>
            <person name="Schlapbach R."/>
            <person name="Sreeman S.M."/>
            <person name="Shimizu K.K."/>
        </authorList>
    </citation>
    <scope>NUCLEOTIDE SEQUENCE</scope>
</reference>
<dbReference type="PANTHER" id="PTHR47818:SF2">
    <property type="entry name" value="F-BOX DOMAIN-CONTAINING PROTEIN"/>
    <property type="match status" value="1"/>
</dbReference>
<sequence length="175" mass="18246">MVEVGTSAAAPPPSLLSLCLDAVAASLASDSAGQAGWAGGWSSDGHDGSADEGGGEDDEQHLSPEQVAEALPWELLHRLASQLPPAALESLHQAAHARCYSSADTSAELRGPDSNKHGMKRSRCLDEAVENAMLPSFRGSLKSGISFTIARTYLYSIQVYHINAADLVAMQGAST</sequence>
<reference evidence="2" key="2">
    <citation type="submission" date="2021-12" db="EMBL/GenBank/DDBJ databases">
        <title>Resequencing data analysis of finger millet.</title>
        <authorList>
            <person name="Hatakeyama M."/>
            <person name="Aluri S."/>
            <person name="Balachadran M.T."/>
            <person name="Sivarajan S.R."/>
            <person name="Poveda L."/>
            <person name="Shimizu-Inatsugi R."/>
            <person name="Schlapbach R."/>
            <person name="Sreeman S.M."/>
            <person name="Shimizu K.K."/>
        </authorList>
    </citation>
    <scope>NUCLEOTIDE SEQUENCE</scope>
</reference>
<comment type="caution">
    <text evidence="2">The sequence shown here is derived from an EMBL/GenBank/DDBJ whole genome shotgun (WGS) entry which is preliminary data.</text>
</comment>
<accession>A0AAV5BR29</accession>
<organism evidence="2 3">
    <name type="scientific">Eleusine coracana subsp. coracana</name>
    <dbReference type="NCBI Taxonomy" id="191504"/>
    <lineage>
        <taxon>Eukaryota</taxon>
        <taxon>Viridiplantae</taxon>
        <taxon>Streptophyta</taxon>
        <taxon>Embryophyta</taxon>
        <taxon>Tracheophyta</taxon>
        <taxon>Spermatophyta</taxon>
        <taxon>Magnoliopsida</taxon>
        <taxon>Liliopsida</taxon>
        <taxon>Poales</taxon>
        <taxon>Poaceae</taxon>
        <taxon>PACMAD clade</taxon>
        <taxon>Chloridoideae</taxon>
        <taxon>Cynodonteae</taxon>
        <taxon>Eleusininae</taxon>
        <taxon>Eleusine</taxon>
    </lineage>
</organism>
<evidence type="ECO:0000256" key="1">
    <source>
        <dbReference type="SAM" id="MobiDB-lite"/>
    </source>
</evidence>
<evidence type="ECO:0000313" key="2">
    <source>
        <dbReference type="EMBL" id="GJM87714.1"/>
    </source>
</evidence>
<feature type="compositionally biased region" description="Low complexity" evidence="1">
    <location>
        <begin position="34"/>
        <end position="43"/>
    </location>
</feature>
<protein>
    <submittedName>
        <fullName evidence="2">Uncharacterized protein</fullName>
    </submittedName>
</protein>
<gene>
    <name evidence="2" type="primary">ga03697</name>
    <name evidence="2" type="ORF">PR202_ga03697</name>
</gene>
<evidence type="ECO:0000313" key="3">
    <source>
        <dbReference type="Proteomes" id="UP001054889"/>
    </source>
</evidence>
<dbReference type="AlphaFoldDB" id="A0AAV5BR29"/>